<name>A0A9D1VS16_9BACT</name>
<sequence length="124" mass="13973">MNLRRIATILSVCTAMAAMSQESSEAWSLKQCIEYAHTHNISIGQSRLSVERSAVDLHEAKEELFPSLSFSTSHDYSQSPYADNPTESAAIYNGSYRISASWTLFDGGQRYYNIKSNRLARQEQ</sequence>
<keyword evidence="5" id="KW-0998">Cell outer membrane</keyword>
<dbReference type="PANTHER" id="PTHR30026:SF20">
    <property type="entry name" value="OUTER MEMBRANE PROTEIN TOLC"/>
    <property type="match status" value="1"/>
</dbReference>
<evidence type="ECO:0000256" key="1">
    <source>
        <dbReference type="ARBA" id="ARBA00004442"/>
    </source>
</evidence>
<feature type="signal peptide" evidence="6">
    <location>
        <begin position="1"/>
        <end position="17"/>
    </location>
</feature>
<evidence type="ECO:0000256" key="6">
    <source>
        <dbReference type="SAM" id="SignalP"/>
    </source>
</evidence>
<protein>
    <submittedName>
        <fullName evidence="7">TolC family protein</fullName>
    </submittedName>
</protein>
<keyword evidence="2" id="KW-1134">Transmembrane beta strand</keyword>
<organism evidence="7 8">
    <name type="scientific">Candidatus Barnesiella excrementipullorum</name>
    <dbReference type="NCBI Taxonomy" id="2838479"/>
    <lineage>
        <taxon>Bacteria</taxon>
        <taxon>Pseudomonadati</taxon>
        <taxon>Bacteroidota</taxon>
        <taxon>Bacteroidia</taxon>
        <taxon>Bacteroidales</taxon>
        <taxon>Barnesiellaceae</taxon>
        <taxon>Barnesiella</taxon>
    </lineage>
</organism>
<feature type="chain" id="PRO_5039329190" evidence="6">
    <location>
        <begin position="18"/>
        <end position="124"/>
    </location>
</feature>
<dbReference type="GO" id="GO:0009279">
    <property type="term" value="C:cell outer membrane"/>
    <property type="evidence" value="ECO:0007669"/>
    <property type="project" value="UniProtKB-SubCell"/>
</dbReference>
<dbReference type="SUPFAM" id="SSF56954">
    <property type="entry name" value="Outer membrane efflux proteins (OEP)"/>
    <property type="match status" value="1"/>
</dbReference>
<dbReference type="EMBL" id="DXFB01000130">
    <property type="protein sequence ID" value="HIX45538.1"/>
    <property type="molecule type" value="Genomic_DNA"/>
</dbReference>
<evidence type="ECO:0000256" key="3">
    <source>
        <dbReference type="ARBA" id="ARBA00022692"/>
    </source>
</evidence>
<dbReference type="Proteomes" id="UP000824246">
    <property type="component" value="Unassembled WGS sequence"/>
</dbReference>
<comment type="caution">
    <text evidence="7">The sequence shown here is derived from an EMBL/GenBank/DDBJ whole genome shotgun (WGS) entry which is preliminary data.</text>
</comment>
<dbReference type="Gene3D" id="1.20.1600.10">
    <property type="entry name" value="Outer membrane efflux proteins (OEP)"/>
    <property type="match status" value="1"/>
</dbReference>
<dbReference type="GO" id="GO:1990281">
    <property type="term" value="C:efflux pump complex"/>
    <property type="evidence" value="ECO:0007669"/>
    <property type="project" value="TreeGrafter"/>
</dbReference>
<keyword evidence="4" id="KW-0472">Membrane</keyword>
<feature type="non-terminal residue" evidence="7">
    <location>
        <position position="124"/>
    </location>
</feature>
<comment type="subcellular location">
    <subcellularLocation>
        <location evidence="1">Cell outer membrane</location>
    </subcellularLocation>
</comment>
<gene>
    <name evidence="7" type="ORF">H9982_04895</name>
</gene>
<proteinExistence type="predicted"/>
<evidence type="ECO:0000256" key="2">
    <source>
        <dbReference type="ARBA" id="ARBA00022452"/>
    </source>
</evidence>
<keyword evidence="3" id="KW-0812">Transmembrane</keyword>
<accession>A0A9D1VS16</accession>
<reference evidence="7" key="1">
    <citation type="journal article" date="2021" name="PeerJ">
        <title>Extensive microbial diversity within the chicken gut microbiome revealed by metagenomics and culture.</title>
        <authorList>
            <person name="Gilroy R."/>
            <person name="Ravi A."/>
            <person name="Getino M."/>
            <person name="Pursley I."/>
            <person name="Horton D.L."/>
            <person name="Alikhan N.F."/>
            <person name="Baker D."/>
            <person name="Gharbi K."/>
            <person name="Hall N."/>
            <person name="Watson M."/>
            <person name="Adriaenssens E.M."/>
            <person name="Foster-Nyarko E."/>
            <person name="Jarju S."/>
            <person name="Secka A."/>
            <person name="Antonio M."/>
            <person name="Oren A."/>
            <person name="Chaudhuri R.R."/>
            <person name="La Ragione R."/>
            <person name="Hildebrand F."/>
            <person name="Pallen M.J."/>
        </authorList>
    </citation>
    <scope>NUCLEOTIDE SEQUENCE</scope>
    <source>
        <strain evidence="7">ChiHjej12B11-16260</strain>
    </source>
</reference>
<dbReference type="AlphaFoldDB" id="A0A9D1VS16"/>
<keyword evidence="6" id="KW-0732">Signal</keyword>
<evidence type="ECO:0000313" key="7">
    <source>
        <dbReference type="EMBL" id="HIX45538.1"/>
    </source>
</evidence>
<reference evidence="7" key="2">
    <citation type="submission" date="2021-04" db="EMBL/GenBank/DDBJ databases">
        <authorList>
            <person name="Gilroy R."/>
        </authorList>
    </citation>
    <scope>NUCLEOTIDE SEQUENCE</scope>
    <source>
        <strain evidence="7">ChiHjej12B11-16260</strain>
    </source>
</reference>
<dbReference type="GO" id="GO:0015562">
    <property type="term" value="F:efflux transmembrane transporter activity"/>
    <property type="evidence" value="ECO:0007669"/>
    <property type="project" value="InterPro"/>
</dbReference>
<evidence type="ECO:0000256" key="4">
    <source>
        <dbReference type="ARBA" id="ARBA00023136"/>
    </source>
</evidence>
<dbReference type="GO" id="GO:0015288">
    <property type="term" value="F:porin activity"/>
    <property type="evidence" value="ECO:0007669"/>
    <property type="project" value="TreeGrafter"/>
</dbReference>
<evidence type="ECO:0000256" key="5">
    <source>
        <dbReference type="ARBA" id="ARBA00023237"/>
    </source>
</evidence>
<dbReference type="PANTHER" id="PTHR30026">
    <property type="entry name" value="OUTER MEMBRANE PROTEIN TOLC"/>
    <property type="match status" value="1"/>
</dbReference>
<evidence type="ECO:0000313" key="8">
    <source>
        <dbReference type="Proteomes" id="UP000824246"/>
    </source>
</evidence>
<dbReference type="InterPro" id="IPR051906">
    <property type="entry name" value="TolC-like"/>
</dbReference>